<keyword evidence="1" id="KW-0472">Membrane</keyword>
<dbReference type="AlphaFoldDB" id="A0A348FYN3"/>
<evidence type="ECO:0000313" key="2">
    <source>
        <dbReference type="EMBL" id="BBF92416.1"/>
    </source>
</evidence>
<accession>A0A348FYN3</accession>
<dbReference type="OrthoDB" id="8456980at2"/>
<feature type="transmembrane region" description="Helical" evidence="1">
    <location>
        <begin position="260"/>
        <end position="276"/>
    </location>
</feature>
<feature type="transmembrane region" description="Helical" evidence="1">
    <location>
        <begin position="148"/>
        <end position="166"/>
    </location>
</feature>
<proteinExistence type="predicted"/>
<protein>
    <recommendedName>
        <fullName evidence="4">Exosortase/archaeosortase family protein</fullName>
    </recommendedName>
</protein>
<feature type="transmembrane region" description="Helical" evidence="1">
    <location>
        <begin position="52"/>
        <end position="77"/>
    </location>
</feature>
<sequence length="284" mass="30488">MIEWSGRPSNSTLRGSLCRDRHLLLLFLCCVAVAVAWPRGQKVADSIEVANFLVDAAAVGAGELVALTALFVVIQRFRDDVLLTARDDWLLAAASFPIALASLHVASLAMAAVGLSFSFRKDARLAAAGQLLLALASYETFGPLLFRLILPLALAFEASLVGHLLSLFGDFARDGDMIVASNGHAIFIEVPCSSFHNLTFSMLLCLSLLTIEKLTISRSDVPLFLAMAGITIVFNLTRIGLMAQSGAYYEFWHDGLGVKLYSIGLMGALVATYLLVRPSPVPGT</sequence>
<reference evidence="2 3" key="1">
    <citation type="submission" date="2018-08" db="EMBL/GenBank/DDBJ databases">
        <title>Complete genome sequencing of Blastochloris tepida GI.</title>
        <authorList>
            <person name="Tsukatani Y."/>
            <person name="Mori H."/>
        </authorList>
    </citation>
    <scope>NUCLEOTIDE SEQUENCE [LARGE SCALE GENOMIC DNA]</scope>
    <source>
        <strain evidence="2 3">GI</strain>
    </source>
</reference>
<keyword evidence="1" id="KW-1133">Transmembrane helix</keyword>
<evidence type="ECO:0008006" key="4">
    <source>
        <dbReference type="Google" id="ProtNLM"/>
    </source>
</evidence>
<gene>
    <name evidence="2" type="ORF">BLTE_11010</name>
</gene>
<evidence type="ECO:0000256" key="1">
    <source>
        <dbReference type="SAM" id="Phobius"/>
    </source>
</evidence>
<keyword evidence="1" id="KW-0812">Transmembrane</keyword>
<evidence type="ECO:0000313" key="3">
    <source>
        <dbReference type="Proteomes" id="UP000266934"/>
    </source>
</evidence>
<dbReference type="KEGG" id="blag:BLTE_11010"/>
<dbReference type="RefSeq" id="WP_126398300.1">
    <property type="nucleotide sequence ID" value="NZ_AP018907.1"/>
</dbReference>
<feature type="transmembrane region" description="Helical" evidence="1">
    <location>
        <begin position="221"/>
        <end position="240"/>
    </location>
</feature>
<dbReference type="Proteomes" id="UP000266934">
    <property type="component" value="Chromosome"/>
</dbReference>
<organism evidence="2 3">
    <name type="scientific">Blastochloris tepida</name>
    <dbReference type="NCBI Taxonomy" id="2233851"/>
    <lineage>
        <taxon>Bacteria</taxon>
        <taxon>Pseudomonadati</taxon>
        <taxon>Pseudomonadota</taxon>
        <taxon>Alphaproteobacteria</taxon>
        <taxon>Hyphomicrobiales</taxon>
        <taxon>Blastochloridaceae</taxon>
        <taxon>Blastochloris</taxon>
    </lineage>
</organism>
<dbReference type="EMBL" id="AP018907">
    <property type="protein sequence ID" value="BBF92416.1"/>
    <property type="molecule type" value="Genomic_DNA"/>
</dbReference>
<feature type="transmembrane region" description="Helical" evidence="1">
    <location>
        <begin position="186"/>
        <end position="209"/>
    </location>
</feature>
<name>A0A348FYN3_9HYPH</name>
<feature type="transmembrane region" description="Helical" evidence="1">
    <location>
        <begin position="89"/>
        <end position="117"/>
    </location>
</feature>
<keyword evidence="3" id="KW-1185">Reference proteome</keyword>